<dbReference type="Pfam" id="PF13672">
    <property type="entry name" value="PP2C_2"/>
    <property type="match status" value="1"/>
</dbReference>
<feature type="domain" description="PPM-type phosphatase" evidence="1">
    <location>
        <begin position="6"/>
        <end position="217"/>
    </location>
</feature>
<evidence type="ECO:0000259" key="1">
    <source>
        <dbReference type="PROSITE" id="PS51746"/>
    </source>
</evidence>
<dbReference type="SMART" id="SM00332">
    <property type="entry name" value="PP2Cc"/>
    <property type="match status" value="1"/>
</dbReference>
<organism evidence="2 3">
    <name type="scientific">Lacibacter cauensis</name>
    <dbReference type="NCBI Taxonomy" id="510947"/>
    <lineage>
        <taxon>Bacteria</taxon>
        <taxon>Pseudomonadati</taxon>
        <taxon>Bacteroidota</taxon>
        <taxon>Chitinophagia</taxon>
        <taxon>Chitinophagales</taxon>
        <taxon>Chitinophagaceae</taxon>
        <taxon>Lacibacter</taxon>
    </lineage>
</organism>
<evidence type="ECO:0000313" key="3">
    <source>
        <dbReference type="Proteomes" id="UP000316167"/>
    </source>
</evidence>
<name>A0A562SPV1_9BACT</name>
<dbReference type="Gene3D" id="3.60.40.10">
    <property type="entry name" value="PPM-type phosphatase domain"/>
    <property type="match status" value="1"/>
</dbReference>
<dbReference type="PROSITE" id="PS51746">
    <property type="entry name" value="PPM_2"/>
    <property type="match status" value="1"/>
</dbReference>
<evidence type="ECO:0000313" key="2">
    <source>
        <dbReference type="EMBL" id="TWI83262.1"/>
    </source>
</evidence>
<dbReference type="SUPFAM" id="SSF81606">
    <property type="entry name" value="PP2C-like"/>
    <property type="match status" value="1"/>
</dbReference>
<keyword evidence="3" id="KW-1185">Reference proteome</keyword>
<dbReference type="InterPro" id="IPR001932">
    <property type="entry name" value="PPM-type_phosphatase-like_dom"/>
</dbReference>
<dbReference type="AlphaFoldDB" id="A0A562SPV1"/>
<sequence length="217" mass="24919">MTTKTRHVFASIKGEKREINKDNLLLIEEPDYNVFAVFDGVSSAIGGGEASKNAADFIKANHKKYLGNEIKLKQLMYDTNSHLLKTGTKEPFTTFCLVYQNKTNSSFTYSWLGDSRLYIISNQFMEQITLDDNYSENVLTKYLGDPQLHISDFRQEEKLKNNLHLLLCTDGFSRVLEKDKLAFFEVFQKKSLKTISEKINSLIKGKNIDDSTFIFVK</sequence>
<proteinExistence type="predicted"/>
<dbReference type="RefSeq" id="WP_144885336.1">
    <property type="nucleotide sequence ID" value="NZ_VLLE01000003.1"/>
</dbReference>
<dbReference type="Proteomes" id="UP000316167">
    <property type="component" value="Unassembled WGS sequence"/>
</dbReference>
<gene>
    <name evidence="2" type="ORF">IQ13_1370</name>
</gene>
<protein>
    <submittedName>
        <fullName evidence="2">Serine/threonine protein phosphatase PrpC</fullName>
    </submittedName>
</protein>
<dbReference type="InterPro" id="IPR036457">
    <property type="entry name" value="PPM-type-like_dom_sf"/>
</dbReference>
<dbReference type="EMBL" id="VLLE01000003">
    <property type="protein sequence ID" value="TWI83262.1"/>
    <property type="molecule type" value="Genomic_DNA"/>
</dbReference>
<accession>A0A562SPV1</accession>
<reference evidence="2 3" key="1">
    <citation type="journal article" date="2015" name="Stand. Genomic Sci.">
        <title>Genomic Encyclopedia of Bacterial and Archaeal Type Strains, Phase III: the genomes of soil and plant-associated and newly described type strains.</title>
        <authorList>
            <person name="Whitman W.B."/>
            <person name="Woyke T."/>
            <person name="Klenk H.P."/>
            <person name="Zhou Y."/>
            <person name="Lilburn T.G."/>
            <person name="Beck B.J."/>
            <person name="De Vos P."/>
            <person name="Vandamme P."/>
            <person name="Eisen J.A."/>
            <person name="Garrity G."/>
            <person name="Hugenholtz P."/>
            <person name="Kyrpides N.C."/>
        </authorList>
    </citation>
    <scope>NUCLEOTIDE SEQUENCE [LARGE SCALE GENOMIC DNA]</scope>
    <source>
        <strain evidence="2 3">CGMCC 1.7271</strain>
    </source>
</reference>
<comment type="caution">
    <text evidence="2">The sequence shown here is derived from an EMBL/GenBank/DDBJ whole genome shotgun (WGS) entry which is preliminary data.</text>
</comment>